<keyword evidence="6 9" id="KW-0472">Membrane</keyword>
<dbReference type="NCBIfam" id="TIGR03025">
    <property type="entry name" value="EPS_sugtrans"/>
    <property type="match status" value="1"/>
</dbReference>
<dbReference type="PANTHER" id="PTHR30576:SF0">
    <property type="entry name" value="UNDECAPRENYL-PHOSPHATE N-ACETYLGALACTOSAMINYL 1-PHOSPHATE TRANSFERASE-RELATED"/>
    <property type="match status" value="1"/>
</dbReference>
<dbReference type="EMBL" id="LR743511">
    <property type="protein sequence ID" value="CAA2144631.1"/>
    <property type="molecule type" value="Genomic_DNA"/>
</dbReference>
<evidence type="ECO:0000256" key="1">
    <source>
        <dbReference type="ARBA" id="ARBA00004141"/>
    </source>
</evidence>
<comment type="subcellular location">
    <subcellularLocation>
        <location evidence="1">Membrane</location>
        <topology evidence="1">Multi-pass membrane protein</topology>
    </subcellularLocation>
</comment>
<dbReference type="AlphaFoldDB" id="A0A679K9D3"/>
<dbReference type="Pfam" id="PF13727">
    <property type="entry name" value="CoA_binding_3"/>
    <property type="match status" value="1"/>
</dbReference>
<evidence type="ECO:0000256" key="3">
    <source>
        <dbReference type="ARBA" id="ARBA00022679"/>
    </source>
</evidence>
<keyword evidence="13" id="KW-1185">Reference proteome</keyword>
<sequence>MFRDAGLASSPHLTDEKFERKQTMSAFDVRDLLKAAGNPSQPNAVDTAHDGSAESAIPPAEIGAPRDHGGVLSPVVLSGSVRLADMALIAILGFATHFVQLRGVVALGWSYPAAILSVAGLAVALFQIFGSYRIAAFRTFFKPALRLTAAWSLTFLVVATVMVFAKVADHYSRIWLALFYALGLALLLAERLVLLRFVTARMLRGQFDRRTAIVGGGPLAEELIRALEAESDAGIRIVGVFDDRGDNRSSSVIAGYPKLGTVSDLVDYARSTRLDLVVFTLPIAAEDRLLQMLAKLWVLPIDIRLSAKATKLKLRPRAYSYLGSVPVLDVFDKPMADWDIVTKAIFDRVVGMAMLIVLAPVMLGLAIAVRLTSPGPILFRQKRLGFNNETIEVYKFRSMYADQSDFTAAKQVTRGDPRVTPLGRFIRRTSLDELPQLFNVLKGELSLVGPRPHAVQAKTSTTLYDQVVDGYFARHKVKPGITGWAQINGWRGETDTDEKIQRRVEHDLYYIENWSILFDVQIMLATPLSLVTTKNAY</sequence>
<keyword evidence="7" id="KW-0270">Exopolysaccharide synthesis</keyword>
<feature type="transmembrane region" description="Helical" evidence="9">
    <location>
        <begin position="349"/>
        <end position="371"/>
    </location>
</feature>
<evidence type="ECO:0000256" key="7">
    <source>
        <dbReference type="ARBA" id="ARBA00023169"/>
    </source>
</evidence>
<dbReference type="GO" id="GO:0000271">
    <property type="term" value="P:polysaccharide biosynthetic process"/>
    <property type="evidence" value="ECO:0007669"/>
    <property type="project" value="UniProtKB-KW"/>
</dbReference>
<evidence type="ECO:0000313" key="13">
    <source>
        <dbReference type="Proteomes" id="UP001055307"/>
    </source>
</evidence>
<gene>
    <name evidence="11" type="primary">wcaJ_2</name>
    <name evidence="12" type="synonym">wcaJ</name>
    <name evidence="11" type="ORF">MBLL_03756</name>
    <name evidence="12" type="ORF">OICFNHDK_2088</name>
</gene>
<evidence type="ECO:0000256" key="9">
    <source>
        <dbReference type="SAM" id="Phobius"/>
    </source>
</evidence>
<dbReference type="GO" id="GO:0089702">
    <property type="term" value="F:undecaprenyl-phosphate glucose phosphotransferase activity"/>
    <property type="evidence" value="ECO:0007669"/>
    <property type="project" value="UniProtKB-EC"/>
</dbReference>
<dbReference type="Gene3D" id="3.40.50.720">
    <property type="entry name" value="NAD(P)-binding Rossmann-like Domain"/>
    <property type="match status" value="1"/>
</dbReference>
<dbReference type="InterPro" id="IPR036291">
    <property type="entry name" value="NAD(P)-bd_dom_sf"/>
</dbReference>
<dbReference type="NCBIfam" id="TIGR03023">
    <property type="entry name" value="WcaJ_sugtrans"/>
    <property type="match status" value="1"/>
</dbReference>
<dbReference type="InterPro" id="IPR017473">
    <property type="entry name" value="Undecaprenyl-P_gluc_Ptfrase"/>
</dbReference>
<evidence type="ECO:0000256" key="2">
    <source>
        <dbReference type="ARBA" id="ARBA00006464"/>
    </source>
</evidence>
<organism evidence="11">
    <name type="scientific">Methylobacterium bullatum</name>
    <dbReference type="NCBI Taxonomy" id="570505"/>
    <lineage>
        <taxon>Bacteria</taxon>
        <taxon>Pseudomonadati</taxon>
        <taxon>Pseudomonadota</taxon>
        <taxon>Alphaproteobacteria</taxon>
        <taxon>Hyphomicrobiales</taxon>
        <taxon>Methylobacteriaceae</taxon>
        <taxon>Methylobacterium</taxon>
    </lineage>
</organism>
<name>A0A679K9D3_9HYPH</name>
<dbReference type="InterPro" id="IPR003362">
    <property type="entry name" value="Bact_transf"/>
</dbReference>
<evidence type="ECO:0000256" key="6">
    <source>
        <dbReference type="ARBA" id="ARBA00023136"/>
    </source>
</evidence>
<dbReference type="Proteomes" id="UP001055307">
    <property type="component" value="Unassembled WGS sequence"/>
</dbReference>
<keyword evidence="3 11" id="KW-0808">Transferase</keyword>
<reference evidence="12" key="3">
    <citation type="submission" date="2021-08" db="EMBL/GenBank/DDBJ databases">
        <authorList>
            <person name="Tani A."/>
            <person name="Ola A."/>
            <person name="Ogura Y."/>
            <person name="Katsura K."/>
            <person name="Hayashi T."/>
        </authorList>
    </citation>
    <scope>NUCLEOTIDE SEQUENCE</scope>
    <source>
        <strain evidence="12">DSM 21893</strain>
    </source>
</reference>
<evidence type="ECO:0000259" key="10">
    <source>
        <dbReference type="Pfam" id="PF02397"/>
    </source>
</evidence>
<dbReference type="GO" id="GO:0016020">
    <property type="term" value="C:membrane"/>
    <property type="evidence" value="ECO:0007669"/>
    <property type="project" value="UniProtKB-SubCell"/>
</dbReference>
<feature type="region of interest" description="Disordered" evidence="8">
    <location>
        <begin position="38"/>
        <end position="65"/>
    </location>
</feature>
<dbReference type="EC" id="2.7.8.31" evidence="11"/>
<dbReference type="InterPro" id="IPR017475">
    <property type="entry name" value="EPS_sugar_tfrase"/>
</dbReference>
<protein>
    <submittedName>
        <fullName evidence="11">UDP-glucose:undecaprenyl-phosphate glucose-1-phosphate transferase</fullName>
        <ecNumber evidence="11">2.7.8.31</ecNumber>
    </submittedName>
</protein>
<feature type="transmembrane region" description="Helical" evidence="9">
    <location>
        <begin position="111"/>
        <end position="132"/>
    </location>
</feature>
<dbReference type="SUPFAM" id="SSF51735">
    <property type="entry name" value="NAD(P)-binding Rossmann-fold domains"/>
    <property type="match status" value="1"/>
</dbReference>
<evidence type="ECO:0000256" key="8">
    <source>
        <dbReference type="SAM" id="MobiDB-lite"/>
    </source>
</evidence>
<evidence type="ECO:0000256" key="5">
    <source>
        <dbReference type="ARBA" id="ARBA00022989"/>
    </source>
</evidence>
<keyword evidence="5 9" id="KW-1133">Transmembrane helix</keyword>
<feature type="transmembrane region" description="Helical" evidence="9">
    <location>
        <begin position="144"/>
        <end position="168"/>
    </location>
</feature>
<evidence type="ECO:0000313" key="11">
    <source>
        <dbReference type="EMBL" id="CAA2144631.1"/>
    </source>
</evidence>
<dbReference type="PANTHER" id="PTHR30576">
    <property type="entry name" value="COLANIC BIOSYNTHESIS UDP-GLUCOSE LIPID CARRIER TRANSFERASE"/>
    <property type="match status" value="1"/>
</dbReference>
<dbReference type="EMBL" id="BPQF01000011">
    <property type="protein sequence ID" value="GJD39626.1"/>
    <property type="molecule type" value="Genomic_DNA"/>
</dbReference>
<dbReference type="Pfam" id="PF02397">
    <property type="entry name" value="Bac_transf"/>
    <property type="match status" value="1"/>
</dbReference>
<feature type="domain" description="Bacterial sugar transferase" evidence="10">
    <location>
        <begin position="343"/>
        <end position="530"/>
    </location>
</feature>
<feature type="transmembrane region" description="Helical" evidence="9">
    <location>
        <begin position="174"/>
        <end position="194"/>
    </location>
</feature>
<comment type="similarity">
    <text evidence="2">Belongs to the bacterial sugar transferase family.</text>
</comment>
<evidence type="ECO:0000256" key="4">
    <source>
        <dbReference type="ARBA" id="ARBA00022692"/>
    </source>
</evidence>
<evidence type="ECO:0000313" key="12">
    <source>
        <dbReference type="EMBL" id="GJD39626.1"/>
    </source>
</evidence>
<proteinExistence type="inferred from homology"/>
<reference evidence="11" key="2">
    <citation type="submission" date="2019-12" db="EMBL/GenBank/DDBJ databases">
        <authorList>
            <person name="Cremers G."/>
        </authorList>
    </citation>
    <scope>NUCLEOTIDE SEQUENCE</scope>
    <source>
        <strain evidence="11">Mbul2</strain>
    </source>
</reference>
<accession>A0A679K9D3</accession>
<reference evidence="12" key="1">
    <citation type="journal article" date="2016" name="Front. Microbiol.">
        <title>Genome Sequence of the Piezophilic, Mesophilic Sulfate-Reducing Bacterium Desulfovibrio indicus J2T.</title>
        <authorList>
            <person name="Cao J."/>
            <person name="Maignien L."/>
            <person name="Shao Z."/>
            <person name="Alain K."/>
            <person name="Jebbar M."/>
        </authorList>
    </citation>
    <scope>NUCLEOTIDE SEQUENCE</scope>
    <source>
        <strain evidence="12">DSM 21893</strain>
    </source>
</reference>
<keyword evidence="4 9" id="KW-0812">Transmembrane</keyword>